<sequence length="855" mass="90591">ARCARRCADPDQMLLLATRLFEAAPAAVAEAADGPGERLERLCAVLGASAWLGEYLVARPGALGALWEPVGDARAEVLGAVGARPVGPVAGRLVASGGAGADDLRRAYRRVQLGIAADDLTSADAPAAVPGVGRRLAELADASLEAALALARRDADPGADVPLAVIAMGKTGAQELNYISDVDVVYATEAADGLTEQEAASRAARLASLAAAACSGPGAEAPLWTVDANLRPEGRDGALVRTIGSYVAYWRKWAQTWEFQALLKARAAAGDADLGRRFEEAAAPFVWSAATREGFVDAARRMRARVEESVGAARAAQEIKLGRGGLRDVEFTVQLLQLVHGRTDGALRVRGTTEAIGALARGGYIGRADAAELCDCYAFLRAVEHRAQLPRMRRTHLVPAREAELRALGRALDPGRWPGAQGIREEIARVRSRVRALHEDVFYRPIVAATAGLSARDAVLGDEGARDRLAAIGYAAPAAALSHIGALTKGTSRRATIQRHLLPVLISWLADGADPDMGLLNFRALSEQIGDSHWYLALLRDSGAAASRLMSMLPNSRWIAEALSTRPEAVAWLDDDAELEARPRSALVKEALALVERHPGAEEAADRVRAVRSRELTRAAAAQLVRGVDPASSAVSDATDAALLGALRIAERDEEERWGRARAHVLLVAMGRYGGRESSFASDADVVAVHRAAPGAGEEEAAASALAVVGRVRELLGAPGPQMGVSVDLGLRPEGRNGPMSRSLGAYADYFRSWASPWERQALLRARPIGSGPLADAYLDVIDPVRYGPAPDGAALREIRLLKARMEAERLPRGADPALHVKLGPGGLADVEWTIQLLQLRHARGCAALRVTGTR</sequence>
<evidence type="ECO:0000313" key="9">
    <source>
        <dbReference type="EMBL" id="AOS46670.1"/>
    </source>
</evidence>
<dbReference type="Proteomes" id="UP000095214">
    <property type="component" value="Chromosome"/>
</dbReference>
<dbReference type="InterPro" id="IPR043519">
    <property type="entry name" value="NT_sf"/>
</dbReference>
<reference evidence="9 10" key="1">
    <citation type="submission" date="2016-09" db="EMBL/GenBank/DDBJ databases">
        <title>Complete genome sequence of Actinomyces hongkongensis HKU8.</title>
        <authorList>
            <person name="Gao Y.-X."/>
            <person name="Zhou Y.-Y."/>
            <person name="Xie Y."/>
            <person name="Wang M."/>
            <person name="Wang S.-J."/>
            <person name="Shen S.-G."/>
        </authorList>
    </citation>
    <scope>NUCLEOTIDE SEQUENCE [LARGE SCALE GENOMIC DNA]</scope>
    <source>
        <strain evidence="9 10">HKU8</strain>
    </source>
</reference>
<dbReference type="GO" id="GO:0005524">
    <property type="term" value="F:ATP binding"/>
    <property type="evidence" value="ECO:0007669"/>
    <property type="project" value="UniProtKB-KW"/>
</dbReference>
<dbReference type="InterPro" id="IPR013546">
    <property type="entry name" value="PII_UdlTrfase/GS_AdlTrfase"/>
</dbReference>
<evidence type="ECO:0000256" key="2">
    <source>
        <dbReference type="ARBA" id="ARBA00022695"/>
    </source>
</evidence>
<dbReference type="NCBIfam" id="NF010707">
    <property type="entry name" value="PRK14109.1"/>
    <property type="match status" value="1"/>
</dbReference>
<dbReference type="STRING" id="178339.BH719_01215"/>
<feature type="domain" description="Glutamate-ammonia ligase adenylyltransferase repeated" evidence="7">
    <location>
        <begin position="548"/>
        <end position="771"/>
    </location>
</feature>
<feature type="domain" description="PII-uridylyltransferase/Glutamine-synthetase adenylyltransferase" evidence="8">
    <location>
        <begin position="300"/>
        <end position="442"/>
    </location>
</feature>
<dbReference type="PANTHER" id="PTHR30621:SF0">
    <property type="entry name" value="BIFUNCTIONAL GLUTAMINE SYNTHETASE ADENYLYLTRANSFERASE_ADENYLYL-REMOVING ENZYME"/>
    <property type="match status" value="1"/>
</dbReference>
<keyword evidence="10" id="KW-1185">Reference proteome</keyword>
<organism evidence="9 10">
    <name type="scientific">Pauljensenia hongkongensis</name>
    <dbReference type="NCBI Taxonomy" id="178339"/>
    <lineage>
        <taxon>Bacteria</taxon>
        <taxon>Bacillati</taxon>
        <taxon>Actinomycetota</taxon>
        <taxon>Actinomycetes</taxon>
        <taxon>Actinomycetales</taxon>
        <taxon>Actinomycetaceae</taxon>
        <taxon>Pauljensenia</taxon>
    </lineage>
</organism>
<dbReference type="SUPFAM" id="SSF81301">
    <property type="entry name" value="Nucleotidyltransferase"/>
    <property type="match status" value="2"/>
</dbReference>
<keyword evidence="5" id="KW-0460">Magnesium</keyword>
<keyword evidence="1 9" id="KW-0808">Transferase</keyword>
<dbReference type="SUPFAM" id="SSF81593">
    <property type="entry name" value="Nucleotidyltransferase substrate binding subunit/domain"/>
    <property type="match status" value="2"/>
</dbReference>
<dbReference type="InterPro" id="IPR023057">
    <property type="entry name" value="GlnE"/>
</dbReference>
<dbReference type="Pfam" id="PF08335">
    <property type="entry name" value="GlnD_UR_UTase"/>
    <property type="match status" value="1"/>
</dbReference>
<evidence type="ECO:0000256" key="6">
    <source>
        <dbReference type="ARBA" id="ARBA00023268"/>
    </source>
</evidence>
<dbReference type="GO" id="GO:0008882">
    <property type="term" value="F:[glutamate-ammonia-ligase] adenylyltransferase activity"/>
    <property type="evidence" value="ECO:0007669"/>
    <property type="project" value="InterPro"/>
</dbReference>
<feature type="domain" description="Glutamate-ammonia ligase adenylyltransferase repeated" evidence="7">
    <location>
        <begin position="40"/>
        <end position="280"/>
    </location>
</feature>
<evidence type="ECO:0000256" key="3">
    <source>
        <dbReference type="ARBA" id="ARBA00022741"/>
    </source>
</evidence>
<dbReference type="GO" id="GO:0000820">
    <property type="term" value="P:regulation of glutamine family amino acid metabolic process"/>
    <property type="evidence" value="ECO:0007669"/>
    <property type="project" value="TreeGrafter"/>
</dbReference>
<dbReference type="RefSeq" id="WP_009400047.1">
    <property type="nucleotide sequence ID" value="NZ_CP017298.1"/>
</dbReference>
<evidence type="ECO:0000313" key="10">
    <source>
        <dbReference type="Proteomes" id="UP000095214"/>
    </source>
</evidence>
<dbReference type="InterPro" id="IPR005190">
    <property type="entry name" value="GlnE_rpt_dom"/>
</dbReference>
<dbReference type="Gene3D" id="1.20.120.330">
    <property type="entry name" value="Nucleotidyltransferases domain 2"/>
    <property type="match status" value="2"/>
</dbReference>
<feature type="non-terminal residue" evidence="9">
    <location>
        <position position="855"/>
    </location>
</feature>
<dbReference type="PANTHER" id="PTHR30621">
    <property type="entry name" value="GLUTAMINE SYNTHETASE ADENYLYLTRANSFERASE"/>
    <property type="match status" value="1"/>
</dbReference>
<evidence type="ECO:0000259" key="8">
    <source>
        <dbReference type="Pfam" id="PF08335"/>
    </source>
</evidence>
<protein>
    <submittedName>
        <fullName evidence="9">Bifunctional glutamine-synthetase adenylyltransferase/deadenyltransferase</fullName>
    </submittedName>
</protein>
<proteinExistence type="predicted"/>
<evidence type="ECO:0000256" key="4">
    <source>
        <dbReference type="ARBA" id="ARBA00022840"/>
    </source>
</evidence>
<evidence type="ECO:0000256" key="1">
    <source>
        <dbReference type="ARBA" id="ARBA00022679"/>
    </source>
</evidence>
<dbReference type="CDD" id="cd05401">
    <property type="entry name" value="NT_GlnE_GlnD_like"/>
    <property type="match status" value="1"/>
</dbReference>
<dbReference type="KEGG" id="phon:BH719_01215"/>
<dbReference type="GO" id="GO:0005829">
    <property type="term" value="C:cytosol"/>
    <property type="evidence" value="ECO:0007669"/>
    <property type="project" value="TreeGrafter"/>
</dbReference>
<dbReference type="EMBL" id="CP017298">
    <property type="protein sequence ID" value="AOS46670.1"/>
    <property type="molecule type" value="Genomic_DNA"/>
</dbReference>
<evidence type="ECO:0000256" key="5">
    <source>
        <dbReference type="ARBA" id="ARBA00022842"/>
    </source>
</evidence>
<dbReference type="AlphaFoldDB" id="A0A1D8B0K1"/>
<keyword evidence="2 9" id="KW-0548">Nucleotidyltransferase</keyword>
<evidence type="ECO:0000259" key="7">
    <source>
        <dbReference type="Pfam" id="PF03710"/>
    </source>
</evidence>
<gene>
    <name evidence="9" type="ORF">BH719_01215</name>
</gene>
<accession>A0A1D8B0K1</accession>
<keyword evidence="6" id="KW-0511">Multifunctional enzyme</keyword>
<feature type="non-terminal residue" evidence="9">
    <location>
        <position position="1"/>
    </location>
</feature>
<keyword evidence="4" id="KW-0067">ATP-binding</keyword>
<dbReference type="Gene3D" id="1.20.120.1510">
    <property type="match status" value="1"/>
</dbReference>
<keyword evidence="3" id="KW-0547">Nucleotide-binding</keyword>
<dbReference type="Gene3D" id="3.30.460.10">
    <property type="entry name" value="Beta Polymerase, domain 2"/>
    <property type="match status" value="2"/>
</dbReference>
<name>A0A1D8B0K1_9ACTO</name>
<dbReference type="Pfam" id="PF03710">
    <property type="entry name" value="GlnE"/>
    <property type="match status" value="2"/>
</dbReference>